<dbReference type="InterPro" id="IPR014543">
    <property type="entry name" value="UCP028291"/>
</dbReference>
<comment type="caution">
    <text evidence="1">The sequence shown here is derived from an EMBL/GenBank/DDBJ whole genome shotgun (WGS) entry which is preliminary data.</text>
</comment>
<proteinExistence type="predicted"/>
<reference evidence="1 2" key="1">
    <citation type="journal article" date="2021" name="Sci. Rep.">
        <title>Genome analysis of a halophilic bacterium Halomonas malpeensis YU-PRIM-29(T) reveals its exopolysaccharide and pigment producing capabilities.</title>
        <authorList>
            <person name="Athmika"/>
            <person name="Ghate S.D."/>
            <person name="Arun A.B."/>
            <person name="Rao S.S."/>
            <person name="Kumar S.T.A."/>
            <person name="Kandiyil M.K."/>
            <person name="Saptami K."/>
            <person name="Rekha P.D."/>
        </authorList>
    </citation>
    <scope>NUCLEOTIDE SEQUENCE [LARGE SCALE GENOMIC DNA]</scope>
    <source>
        <strain evidence="2">prim 29</strain>
    </source>
</reference>
<gene>
    <name evidence="1" type="ORF">GEV37_08430</name>
</gene>
<evidence type="ECO:0000313" key="1">
    <source>
        <dbReference type="EMBL" id="MCB8889134.1"/>
    </source>
</evidence>
<dbReference type="RefSeq" id="WP_227389809.1">
    <property type="nucleotide sequence ID" value="NZ_JBHSCJ010000004.1"/>
</dbReference>
<dbReference type="Pfam" id="PF09981">
    <property type="entry name" value="DUF2218"/>
    <property type="match status" value="1"/>
</dbReference>
<keyword evidence="2" id="KW-1185">Reference proteome</keyword>
<dbReference type="Proteomes" id="UP001319882">
    <property type="component" value="Unassembled WGS sequence"/>
</dbReference>
<dbReference type="EMBL" id="WHVL01000003">
    <property type="protein sequence ID" value="MCB8889134.1"/>
    <property type="molecule type" value="Genomic_DNA"/>
</dbReference>
<organism evidence="1 2">
    <name type="scientific">Vreelandella malpeensis</name>
    <dbReference type="NCBI Taxonomy" id="1172368"/>
    <lineage>
        <taxon>Bacteria</taxon>
        <taxon>Pseudomonadati</taxon>
        <taxon>Pseudomonadota</taxon>
        <taxon>Gammaproteobacteria</taxon>
        <taxon>Oceanospirillales</taxon>
        <taxon>Halomonadaceae</taxon>
        <taxon>Vreelandella</taxon>
    </lineage>
</organism>
<dbReference type="Gene3D" id="3.30.310.50">
    <property type="entry name" value="Alpha-D-phosphohexomutase, C-terminal domain"/>
    <property type="match status" value="1"/>
</dbReference>
<accession>A0ABS8DS71</accession>
<sequence>MPISRADISTESGTRLINRLCKHWSHKLEVEYTDQDARIVFPDEKGTCLLHAEADKLSVSIKTLDQEALDQLEGVVESHLVRMAAKDETLEIVWEN</sequence>
<evidence type="ECO:0000313" key="2">
    <source>
        <dbReference type="Proteomes" id="UP001319882"/>
    </source>
</evidence>
<dbReference type="PIRSF" id="PIRSF028291">
    <property type="entry name" value="UCP028291"/>
    <property type="match status" value="1"/>
</dbReference>
<name>A0ABS8DS71_9GAMM</name>
<protein>
    <submittedName>
        <fullName evidence="1">DUF2218 domain-containing protein</fullName>
    </submittedName>
</protein>